<dbReference type="EMBL" id="CP104003">
    <property type="protein sequence ID" value="UWM53535.1"/>
    <property type="molecule type" value="Genomic_DNA"/>
</dbReference>
<proteinExistence type="predicted"/>
<gene>
    <name evidence="1" type="ORF">N0B31_15485</name>
</gene>
<dbReference type="Gene3D" id="3.90.1200.10">
    <property type="match status" value="1"/>
</dbReference>
<dbReference type="InterPro" id="IPR051678">
    <property type="entry name" value="AGP_Transferase"/>
</dbReference>
<dbReference type="Proteomes" id="UP001057580">
    <property type="component" value="Chromosome"/>
</dbReference>
<dbReference type="InterPro" id="IPR011009">
    <property type="entry name" value="Kinase-like_dom_sf"/>
</dbReference>
<evidence type="ECO:0000313" key="2">
    <source>
        <dbReference type="Proteomes" id="UP001057580"/>
    </source>
</evidence>
<evidence type="ECO:0000313" key="1">
    <source>
        <dbReference type="EMBL" id="UWM53535.1"/>
    </source>
</evidence>
<sequence>MDPVVRSVLAEALASDVRATELAPTGNSKRTVFATLADGREVVVQHATGDELATETALWRAVDARTDVPVADILAAGETIHPETGARHSYVVGERVDGVDLHTAFTELAPPDRDAVARTLGRSLGELHAAFPFERYGEVVATGAGLRVREASAATTSDWQAWFAEYLQAGLAGLGPELADLVPEVRAAVDLERLPEHPPATLFPWDLRPGNAILDERTGEVAALLDWGAPLAADPALSLAKAEYLVADWYAPDAPDAATADRVREAFRDGYAEHRPVPGVSRAYRLAAVVRSAYDSRGEVTRPGYPEREGEAAVAFHRRHLRAALGSPADREPEGETTV</sequence>
<dbReference type="GeneID" id="74943853"/>
<dbReference type="SUPFAM" id="SSF56112">
    <property type="entry name" value="Protein kinase-like (PK-like)"/>
    <property type="match status" value="1"/>
</dbReference>
<dbReference type="AlphaFoldDB" id="A0A9E7U3R8"/>
<accession>A0A9E7U3R8</accession>
<dbReference type="PANTHER" id="PTHR21310">
    <property type="entry name" value="AMINOGLYCOSIDE PHOSPHOTRANSFERASE-RELATED-RELATED"/>
    <property type="match status" value="1"/>
</dbReference>
<dbReference type="KEGG" id="ssai:N0B31_15485"/>
<keyword evidence="2" id="KW-1185">Reference proteome</keyword>
<dbReference type="RefSeq" id="WP_260592529.1">
    <property type="nucleotide sequence ID" value="NZ_CP104003.1"/>
</dbReference>
<reference evidence="1" key="1">
    <citation type="submission" date="2022-09" db="EMBL/GenBank/DDBJ databases">
        <title>Diverse halophilic archaea isolated from saline environments.</title>
        <authorList>
            <person name="Cui H.-L."/>
        </authorList>
    </citation>
    <scope>NUCLEOTIDE SEQUENCE</scope>
    <source>
        <strain evidence="1">ZS-35-S2</strain>
    </source>
</reference>
<name>A0A9E7U3R8_9EURY</name>
<protein>
    <submittedName>
        <fullName evidence="1">Phosphotransferase</fullName>
    </submittedName>
</protein>
<organism evidence="1 2">
    <name type="scientific">Salinirubellus salinus</name>
    <dbReference type="NCBI Taxonomy" id="1364945"/>
    <lineage>
        <taxon>Archaea</taxon>
        <taxon>Methanobacteriati</taxon>
        <taxon>Methanobacteriota</taxon>
        <taxon>Stenosarchaea group</taxon>
        <taxon>Halobacteria</taxon>
        <taxon>Halobacteriales</taxon>
        <taxon>Natronomonadaceae</taxon>
        <taxon>Salinirubellus</taxon>
    </lineage>
</organism>